<accession>A0A1I3U2E3</accession>
<proteinExistence type="predicted"/>
<dbReference type="OrthoDB" id="7827015at2"/>
<dbReference type="InterPro" id="IPR045514">
    <property type="entry name" value="DUF6478"/>
</dbReference>
<dbReference type="AlphaFoldDB" id="A0A1I3U2E3"/>
<reference evidence="1 2" key="1">
    <citation type="submission" date="2016-10" db="EMBL/GenBank/DDBJ databases">
        <authorList>
            <person name="de Groot N.N."/>
        </authorList>
    </citation>
    <scope>NUCLEOTIDE SEQUENCE [LARGE SCALE GENOMIC DNA]</scope>
    <source>
        <strain evidence="1 2">DSM 19073</strain>
    </source>
</reference>
<evidence type="ECO:0000313" key="2">
    <source>
        <dbReference type="Proteomes" id="UP000199110"/>
    </source>
</evidence>
<sequence length="261" mass="28876">MADRRLPGLIESLQSRRALRRWQEAVDAGEGLDTVTLARLAPRLRDMVGLTGRLAEEADRRLIGRQIGQAGIDRPAQCDWAWRPRPWAAALTPTAVAGAVGGTKLAEGVTLFHDCPLAEISLRQSRATTPKAKAPFHLTLDALGFEGSFLSLALDLPEEGATGLRPSHIVGIDLRVWMEHPAEIFVRLNIKQGPNTEQLVSELRPGDRPDSPLSADFDLGFHDINPAKVEKAWIDLIFERPEMNLVRIDDLTLTRRPRADI</sequence>
<dbReference type="STRING" id="390807.SAMN04488095_3618"/>
<dbReference type="EMBL" id="FORA01000007">
    <property type="protein sequence ID" value="SFJ77714.1"/>
    <property type="molecule type" value="Genomic_DNA"/>
</dbReference>
<keyword evidence="2" id="KW-1185">Reference proteome</keyword>
<gene>
    <name evidence="1" type="ORF">SAMN04488095_3618</name>
</gene>
<dbReference type="RefSeq" id="WP_092784359.1">
    <property type="nucleotide sequence ID" value="NZ_FORA01000007.1"/>
</dbReference>
<evidence type="ECO:0000313" key="1">
    <source>
        <dbReference type="EMBL" id="SFJ77714.1"/>
    </source>
</evidence>
<protein>
    <submittedName>
        <fullName evidence="1">Uncharacterized protein</fullName>
    </submittedName>
</protein>
<dbReference type="Proteomes" id="UP000199110">
    <property type="component" value="Unassembled WGS sequence"/>
</dbReference>
<organism evidence="1 2">
    <name type="scientific">Jannaschia pohangensis</name>
    <dbReference type="NCBI Taxonomy" id="390807"/>
    <lineage>
        <taxon>Bacteria</taxon>
        <taxon>Pseudomonadati</taxon>
        <taxon>Pseudomonadota</taxon>
        <taxon>Alphaproteobacteria</taxon>
        <taxon>Rhodobacterales</taxon>
        <taxon>Roseobacteraceae</taxon>
        <taxon>Jannaschia</taxon>
    </lineage>
</organism>
<dbReference type="Pfam" id="PF20086">
    <property type="entry name" value="DUF6478"/>
    <property type="match status" value="1"/>
</dbReference>
<name>A0A1I3U2E3_9RHOB</name>